<dbReference type="NCBIfam" id="NF008394">
    <property type="entry name" value="PRK11192.1"/>
    <property type="match status" value="1"/>
</dbReference>
<feature type="region of interest" description="Disordered" evidence="7">
    <location>
        <begin position="384"/>
        <end position="404"/>
    </location>
</feature>
<sequence length="404" mass="45560">MTPDWQELELDDALISVLKAAGLNKPAKVQQAALPAAMDGHDLLISSPTGTGKTLAFLLPVLQHMIDFPRKQPGAARALIMAPTRELAEQIYQQAEMFRELTNLSSIVVTGGVNYGSQLNRLEKSHDIVIATPGRLLDLLEAEQYALETVEWLVIDEADRMLDMGFKDVVKDIAMHARNRQHAILCSATIDSEGVAAFSRSLLNEPELVEVTPPKRERGKIIEQAYLADTDDHKRQLLMALLQQHPGRSIIFARTRERVQALASYLQSQEVPVMFLRGDLPHAERQQKIIEFKRRDNVVLVATDVASRGLDIDDIKLVINYDLPKQADVYVHRIGRTARAGQKGLAVSLVEAHDALLLGKIERYMEHRLDRRVIEGLKPQYKFPSTDKKRVKKKKQAKKTKKRR</sequence>
<dbReference type="InterPro" id="IPR011545">
    <property type="entry name" value="DEAD/DEAH_box_helicase_dom"/>
</dbReference>
<evidence type="ECO:0000256" key="1">
    <source>
        <dbReference type="ARBA" id="ARBA00022741"/>
    </source>
</evidence>
<evidence type="ECO:0000259" key="8">
    <source>
        <dbReference type="PROSITE" id="PS51192"/>
    </source>
</evidence>
<dbReference type="GO" id="GO:0016787">
    <property type="term" value="F:hydrolase activity"/>
    <property type="evidence" value="ECO:0007669"/>
    <property type="project" value="UniProtKB-KW"/>
</dbReference>
<comment type="similarity">
    <text evidence="5 6">Belongs to the DEAD box helicase family.</text>
</comment>
<dbReference type="Gene3D" id="3.40.50.300">
    <property type="entry name" value="P-loop containing nucleotide triphosphate hydrolases"/>
    <property type="match status" value="2"/>
</dbReference>
<comment type="caution">
    <text evidence="10">The sequence shown here is derived from an EMBL/GenBank/DDBJ whole genome shotgun (WGS) entry which is preliminary data.</text>
</comment>
<feature type="domain" description="Helicase C-terminal" evidence="9">
    <location>
        <begin position="233"/>
        <end position="385"/>
    </location>
</feature>
<dbReference type="SMART" id="SM00487">
    <property type="entry name" value="DEXDc"/>
    <property type="match status" value="1"/>
</dbReference>
<feature type="domain" description="Helicase ATP-binding" evidence="8">
    <location>
        <begin position="34"/>
        <end position="208"/>
    </location>
</feature>
<dbReference type="InterPro" id="IPR014001">
    <property type="entry name" value="Helicase_ATP-bd"/>
</dbReference>
<dbReference type="Proteomes" id="UP000287330">
    <property type="component" value="Unassembled WGS sequence"/>
</dbReference>
<dbReference type="GO" id="GO:0003676">
    <property type="term" value="F:nucleic acid binding"/>
    <property type="evidence" value="ECO:0007669"/>
    <property type="project" value="InterPro"/>
</dbReference>
<dbReference type="AlphaFoldDB" id="A0A432Y8S8"/>
<evidence type="ECO:0000256" key="5">
    <source>
        <dbReference type="ARBA" id="ARBA00038437"/>
    </source>
</evidence>
<dbReference type="EMBL" id="PIPV01000003">
    <property type="protein sequence ID" value="RUO57256.1"/>
    <property type="molecule type" value="Genomic_DNA"/>
</dbReference>
<dbReference type="InterPro" id="IPR027417">
    <property type="entry name" value="P-loop_NTPase"/>
</dbReference>
<accession>A0A432Y8S8</accession>
<dbReference type="OrthoDB" id="6232645at2"/>
<proteinExistence type="inferred from homology"/>
<dbReference type="SMART" id="SM00490">
    <property type="entry name" value="HELICc"/>
    <property type="match status" value="1"/>
</dbReference>
<dbReference type="GO" id="GO:0005524">
    <property type="term" value="F:ATP binding"/>
    <property type="evidence" value="ECO:0007669"/>
    <property type="project" value="UniProtKB-KW"/>
</dbReference>
<dbReference type="InterPro" id="IPR000629">
    <property type="entry name" value="RNA-helicase_DEAD-box_CS"/>
</dbReference>
<keyword evidence="4 6" id="KW-0067">ATP-binding</keyword>
<evidence type="ECO:0000313" key="11">
    <source>
        <dbReference type="Proteomes" id="UP000287330"/>
    </source>
</evidence>
<dbReference type="PROSITE" id="PS51194">
    <property type="entry name" value="HELICASE_CTER"/>
    <property type="match status" value="1"/>
</dbReference>
<evidence type="ECO:0000256" key="2">
    <source>
        <dbReference type="ARBA" id="ARBA00022801"/>
    </source>
</evidence>
<dbReference type="CDD" id="cd00268">
    <property type="entry name" value="DEADc"/>
    <property type="match status" value="1"/>
</dbReference>
<evidence type="ECO:0000256" key="6">
    <source>
        <dbReference type="RuleBase" id="RU000492"/>
    </source>
</evidence>
<keyword evidence="3 6" id="KW-0347">Helicase</keyword>
<gene>
    <name evidence="10" type="ORF">CWE25_06200</name>
</gene>
<dbReference type="Pfam" id="PF00271">
    <property type="entry name" value="Helicase_C"/>
    <property type="match status" value="1"/>
</dbReference>
<dbReference type="InterPro" id="IPR050079">
    <property type="entry name" value="DEAD_box_RNA_helicase"/>
</dbReference>
<keyword evidence="2 6" id="KW-0378">Hydrolase</keyword>
<dbReference type="PROSITE" id="PS00039">
    <property type="entry name" value="DEAD_ATP_HELICASE"/>
    <property type="match status" value="1"/>
</dbReference>
<dbReference type="RefSeq" id="WP_110573957.1">
    <property type="nucleotide sequence ID" value="NZ_PIPV01000003.1"/>
</dbReference>
<evidence type="ECO:0000256" key="4">
    <source>
        <dbReference type="ARBA" id="ARBA00022840"/>
    </source>
</evidence>
<evidence type="ECO:0000256" key="7">
    <source>
        <dbReference type="SAM" id="MobiDB-lite"/>
    </source>
</evidence>
<dbReference type="SUPFAM" id="SSF52540">
    <property type="entry name" value="P-loop containing nucleoside triphosphate hydrolases"/>
    <property type="match status" value="1"/>
</dbReference>
<protein>
    <submittedName>
        <fullName evidence="10">ATP-dependent RNA helicase SrmB</fullName>
    </submittedName>
</protein>
<feature type="compositionally biased region" description="Basic residues" evidence="7">
    <location>
        <begin position="389"/>
        <end position="404"/>
    </location>
</feature>
<name>A0A432Y8S8_9GAMM</name>
<evidence type="ECO:0000259" key="9">
    <source>
        <dbReference type="PROSITE" id="PS51194"/>
    </source>
</evidence>
<keyword evidence="1 6" id="KW-0547">Nucleotide-binding</keyword>
<dbReference type="Pfam" id="PF00270">
    <property type="entry name" value="DEAD"/>
    <property type="match status" value="1"/>
</dbReference>
<reference evidence="11" key="1">
    <citation type="journal article" date="2018" name="Front. Microbiol.">
        <title>Genome-Based Analysis Reveals the Taxonomy and Diversity of the Family Idiomarinaceae.</title>
        <authorList>
            <person name="Liu Y."/>
            <person name="Lai Q."/>
            <person name="Shao Z."/>
        </authorList>
    </citation>
    <scope>NUCLEOTIDE SEQUENCE [LARGE SCALE GENOMIC DNA]</scope>
    <source>
        <strain evidence="11">F23</strain>
    </source>
</reference>
<evidence type="ECO:0000256" key="3">
    <source>
        <dbReference type="ARBA" id="ARBA00022806"/>
    </source>
</evidence>
<evidence type="ECO:0000313" key="10">
    <source>
        <dbReference type="EMBL" id="RUO57256.1"/>
    </source>
</evidence>
<dbReference type="GO" id="GO:0003724">
    <property type="term" value="F:RNA helicase activity"/>
    <property type="evidence" value="ECO:0007669"/>
    <property type="project" value="TreeGrafter"/>
</dbReference>
<keyword evidence="11" id="KW-1185">Reference proteome</keyword>
<dbReference type="CDD" id="cd18787">
    <property type="entry name" value="SF2_C_DEAD"/>
    <property type="match status" value="1"/>
</dbReference>
<organism evidence="10 11">
    <name type="scientific">Idiomarina fontislapidosi</name>
    <dbReference type="NCBI Taxonomy" id="263723"/>
    <lineage>
        <taxon>Bacteria</taxon>
        <taxon>Pseudomonadati</taxon>
        <taxon>Pseudomonadota</taxon>
        <taxon>Gammaproteobacteria</taxon>
        <taxon>Alteromonadales</taxon>
        <taxon>Idiomarinaceae</taxon>
        <taxon>Idiomarina</taxon>
    </lineage>
</organism>
<dbReference type="InterPro" id="IPR001650">
    <property type="entry name" value="Helicase_C-like"/>
</dbReference>
<dbReference type="InterPro" id="IPR044742">
    <property type="entry name" value="DEAD/DEAH_RhlB"/>
</dbReference>
<dbReference type="PANTHER" id="PTHR47959:SF3">
    <property type="entry name" value="ATP-DEPENDENT RNA HELICASE SRMB"/>
    <property type="match status" value="1"/>
</dbReference>
<dbReference type="PROSITE" id="PS51192">
    <property type="entry name" value="HELICASE_ATP_BIND_1"/>
    <property type="match status" value="1"/>
</dbReference>
<dbReference type="GO" id="GO:0005829">
    <property type="term" value="C:cytosol"/>
    <property type="evidence" value="ECO:0007669"/>
    <property type="project" value="TreeGrafter"/>
</dbReference>
<dbReference type="PANTHER" id="PTHR47959">
    <property type="entry name" value="ATP-DEPENDENT RNA HELICASE RHLE-RELATED"/>
    <property type="match status" value="1"/>
</dbReference>